<dbReference type="Pfam" id="PF00015">
    <property type="entry name" value="MCPsignal"/>
    <property type="match status" value="1"/>
</dbReference>
<dbReference type="SMART" id="SM00283">
    <property type="entry name" value="MA"/>
    <property type="match status" value="1"/>
</dbReference>
<dbReference type="OrthoDB" id="266313at2"/>
<dbReference type="AlphaFoldDB" id="A0A143HEM1"/>
<dbReference type="STRING" id="241244.ATY39_11220"/>
<evidence type="ECO:0000256" key="2">
    <source>
        <dbReference type="ARBA" id="ARBA00029447"/>
    </source>
</evidence>
<dbReference type="PANTHER" id="PTHR32089:SF112">
    <property type="entry name" value="LYSOZYME-LIKE PROTEIN-RELATED"/>
    <property type="match status" value="1"/>
</dbReference>
<dbReference type="PROSITE" id="PS50111">
    <property type="entry name" value="CHEMOTAXIS_TRANSDUC_2"/>
    <property type="match status" value="1"/>
</dbReference>
<dbReference type="PANTHER" id="PTHR32089">
    <property type="entry name" value="METHYL-ACCEPTING CHEMOTAXIS PROTEIN MCPB"/>
    <property type="match status" value="1"/>
</dbReference>
<dbReference type="InterPro" id="IPR012292">
    <property type="entry name" value="Globin/Proto"/>
</dbReference>
<feature type="domain" description="Methyl-accepting transducer" evidence="4">
    <location>
        <begin position="198"/>
        <end position="419"/>
    </location>
</feature>
<dbReference type="GO" id="GO:0007165">
    <property type="term" value="P:signal transduction"/>
    <property type="evidence" value="ECO:0007669"/>
    <property type="project" value="UniProtKB-KW"/>
</dbReference>
<name>A0A143HEM1_9BACL</name>
<dbReference type="CDD" id="cd01068">
    <property type="entry name" value="globin_sensor"/>
    <property type="match status" value="1"/>
</dbReference>
<dbReference type="GO" id="GO:0019825">
    <property type="term" value="F:oxygen binding"/>
    <property type="evidence" value="ECO:0007669"/>
    <property type="project" value="InterPro"/>
</dbReference>
<evidence type="ECO:0000259" key="4">
    <source>
        <dbReference type="PROSITE" id="PS50111"/>
    </source>
</evidence>
<dbReference type="GO" id="GO:0020037">
    <property type="term" value="F:heme binding"/>
    <property type="evidence" value="ECO:0007669"/>
    <property type="project" value="InterPro"/>
</dbReference>
<reference evidence="6" key="2">
    <citation type="submission" date="2016-03" db="EMBL/GenBank/DDBJ databases">
        <authorList>
            <person name="Ploux O."/>
        </authorList>
    </citation>
    <scope>NUCLEOTIDE SEQUENCE [LARGE SCALE GENOMIC DNA]</scope>
    <source>
        <strain evidence="6">PP9</strain>
    </source>
</reference>
<dbReference type="InterPro" id="IPR025991">
    <property type="entry name" value="Chemoreceptor_zinc-bind_dom"/>
</dbReference>
<dbReference type="Proteomes" id="UP000076021">
    <property type="component" value="Chromosome"/>
</dbReference>
<evidence type="ECO:0000313" key="6">
    <source>
        <dbReference type="Proteomes" id="UP000076021"/>
    </source>
</evidence>
<dbReference type="GO" id="GO:0004888">
    <property type="term" value="F:transmembrane signaling receptor activity"/>
    <property type="evidence" value="ECO:0007669"/>
    <property type="project" value="InterPro"/>
</dbReference>
<dbReference type="KEGG" id="rst:ATY39_11220"/>
<dbReference type="Pfam" id="PF13682">
    <property type="entry name" value="CZB"/>
    <property type="match status" value="1"/>
</dbReference>
<accession>A0A143HEM1</accession>
<keyword evidence="1 3" id="KW-0807">Transducer</keyword>
<dbReference type="Pfam" id="PF11563">
    <property type="entry name" value="Protoglobin"/>
    <property type="match status" value="1"/>
</dbReference>
<evidence type="ECO:0000256" key="3">
    <source>
        <dbReference type="PROSITE-ProRule" id="PRU00284"/>
    </source>
</evidence>
<dbReference type="InterPro" id="IPR044398">
    <property type="entry name" value="Globin-sensor_dom"/>
</dbReference>
<dbReference type="Gene3D" id="1.10.287.950">
    <property type="entry name" value="Methyl-accepting chemotaxis protein"/>
    <property type="match status" value="1"/>
</dbReference>
<reference evidence="5 6" key="1">
    <citation type="journal article" date="2016" name="Genome Announc.">
        <title>Whole-Genome Sequence of Rummeliibacillus stabekisii Strain PP9 Isolated from Antarctic Soil.</title>
        <authorList>
            <person name="da Mota F.F."/>
            <person name="Vollu R.E."/>
            <person name="Jurelevicius D."/>
            <person name="Seldin L."/>
        </authorList>
    </citation>
    <scope>NUCLEOTIDE SEQUENCE [LARGE SCALE GENOMIC DNA]</scope>
    <source>
        <strain evidence="5 6">PP9</strain>
    </source>
</reference>
<evidence type="ECO:0000313" key="5">
    <source>
        <dbReference type="EMBL" id="AMW99940.1"/>
    </source>
</evidence>
<dbReference type="SUPFAM" id="SSF58104">
    <property type="entry name" value="Methyl-accepting chemotaxis protein (MCP) signaling domain"/>
    <property type="match status" value="1"/>
</dbReference>
<dbReference type="SUPFAM" id="SSF46458">
    <property type="entry name" value="Globin-like"/>
    <property type="match status" value="1"/>
</dbReference>
<comment type="similarity">
    <text evidence="2">Belongs to the methyl-accepting chemotaxis (MCP) protein family.</text>
</comment>
<protein>
    <submittedName>
        <fullName evidence="5">Chemotaxis protein</fullName>
    </submittedName>
</protein>
<dbReference type="InterPro" id="IPR004090">
    <property type="entry name" value="Chemotax_Me-accpt_rcpt"/>
</dbReference>
<dbReference type="GO" id="GO:0016020">
    <property type="term" value="C:membrane"/>
    <property type="evidence" value="ECO:0007669"/>
    <property type="project" value="InterPro"/>
</dbReference>
<evidence type="ECO:0000256" key="1">
    <source>
        <dbReference type="ARBA" id="ARBA00023224"/>
    </source>
</evidence>
<dbReference type="RefSeq" id="WP_066789786.1">
    <property type="nucleotide sequence ID" value="NZ_CP014806.1"/>
</dbReference>
<gene>
    <name evidence="5" type="ORF">ATY39_11220</name>
</gene>
<dbReference type="InterPro" id="IPR009050">
    <property type="entry name" value="Globin-like_sf"/>
</dbReference>
<dbReference type="Gene3D" id="1.10.490.10">
    <property type="entry name" value="Globins"/>
    <property type="match status" value="1"/>
</dbReference>
<dbReference type="InterPro" id="IPR039379">
    <property type="entry name" value="Protoglobin_sensor_dom"/>
</dbReference>
<proteinExistence type="inferred from homology"/>
<dbReference type="GO" id="GO:0006935">
    <property type="term" value="P:chemotaxis"/>
    <property type="evidence" value="ECO:0007669"/>
    <property type="project" value="InterPro"/>
</dbReference>
<dbReference type="PRINTS" id="PR00260">
    <property type="entry name" value="CHEMTRNSDUCR"/>
</dbReference>
<dbReference type="EMBL" id="CP014806">
    <property type="protein sequence ID" value="AMW99940.1"/>
    <property type="molecule type" value="Genomic_DNA"/>
</dbReference>
<sequence length="582" mass="66071">MFPKLKKHYQYFSSTPGTDLVANERFQRKLDFLGLSSIRREAVKDLCDLYIEHHEKILTSFYEHLMAIPEFKEIINTYSHVDRLKITFDRHFRSLFQDDLDLQYIFDRRKIAHTHAKIGVLPDWMISAYTYINQMIIPLIIKKYSRDIEKAMDVLLAYETLVSIDQQIIVETYIEIQANSIVDGLGEIISYNTRLDQIKDLRDFQEIQMQDVMVVNEAMEQLEAGIEEASSSIQHITYDTQTALKELNKGISSLQSVQELLAVTDEGQGSVNEHVSDLVSTVNNVSQLVKFIQDLAEQTNLLALNASIEAARAGEAGKGFAIVAEEVRKLADHTKTSVKSVHEDIQKLLITTKKINELTTKSAEDLHIGSLEATGITKTLAALNENLQDQGENIEDVASASKQQATAANEIVDRIRNIAEHAVKSKELSHTTGEIIYTLSKMIIDYRTKTISKNFIISQEDVISLAITDHLLWRWRIYNLLSGFEQLSAEDIGTHKESRLGEWYDGMGRELLGDEPAFKELKAPHEQVHEIAKLAINAYNADKNQLAEKYLAELEACSQTVIEKLESLKEVILSRKAPYLTK</sequence>
<keyword evidence="6" id="KW-1185">Reference proteome</keyword>
<dbReference type="Gene3D" id="1.20.120.30">
    <property type="entry name" value="Aspartate receptor, ligand-binding domain"/>
    <property type="match status" value="1"/>
</dbReference>
<organism evidence="5 6">
    <name type="scientific">Rummeliibacillus stabekisii</name>
    <dbReference type="NCBI Taxonomy" id="241244"/>
    <lineage>
        <taxon>Bacteria</taxon>
        <taxon>Bacillati</taxon>
        <taxon>Bacillota</taxon>
        <taxon>Bacilli</taxon>
        <taxon>Bacillales</taxon>
        <taxon>Caryophanaceae</taxon>
        <taxon>Rummeliibacillus</taxon>
    </lineage>
</organism>
<dbReference type="InterPro" id="IPR004089">
    <property type="entry name" value="MCPsignal_dom"/>
</dbReference>